<evidence type="ECO:0000256" key="3">
    <source>
        <dbReference type="ARBA" id="ARBA00023163"/>
    </source>
</evidence>
<dbReference type="STRING" id="260086.SAMN05216207_1016129"/>
<organism evidence="5 6">
    <name type="scientific">Pseudonocardia ammonioxydans</name>
    <dbReference type="NCBI Taxonomy" id="260086"/>
    <lineage>
        <taxon>Bacteria</taxon>
        <taxon>Bacillati</taxon>
        <taxon>Actinomycetota</taxon>
        <taxon>Actinomycetes</taxon>
        <taxon>Pseudonocardiales</taxon>
        <taxon>Pseudonocardiaceae</taxon>
        <taxon>Pseudonocardia</taxon>
    </lineage>
</organism>
<dbReference type="InterPro" id="IPR036388">
    <property type="entry name" value="WH-like_DNA-bd_sf"/>
</dbReference>
<dbReference type="Pfam" id="PF00392">
    <property type="entry name" value="GntR"/>
    <property type="match status" value="1"/>
</dbReference>
<keyword evidence="6" id="KW-1185">Reference proteome</keyword>
<dbReference type="PROSITE" id="PS50949">
    <property type="entry name" value="HTH_GNTR"/>
    <property type="match status" value="1"/>
</dbReference>
<dbReference type="InterPro" id="IPR000524">
    <property type="entry name" value="Tscrpt_reg_HTH_GntR"/>
</dbReference>
<dbReference type="InterPro" id="IPR011711">
    <property type="entry name" value="GntR_C"/>
</dbReference>
<dbReference type="Pfam" id="PF07729">
    <property type="entry name" value="FCD"/>
    <property type="match status" value="1"/>
</dbReference>
<keyword evidence="3" id="KW-0804">Transcription</keyword>
<dbReference type="GO" id="GO:0003677">
    <property type="term" value="F:DNA binding"/>
    <property type="evidence" value="ECO:0007669"/>
    <property type="project" value="UniProtKB-KW"/>
</dbReference>
<keyword evidence="2" id="KW-0238">DNA-binding</keyword>
<sequence length="244" mass="27012">MSDGVTQPGAGLQSPSSYADQIARILEGEILGGRYARGAHLQQDEVCRRFGVSRTPAREALRKLQALNLVELIPNRGARVRVPTLRELEEVYQVRAELEGFAAELAAEADDPAIARRLREAQTALAELLPVAVAALDGADEHAGERLRHVNDTFHGVVHDAGGNRRLGQMIQELHRYFPKDTVRLAVRTPDALQVLYLDDHDVILDRIAHRDGPQARAAMRDHILRSQSMLIDYLRERGLGTSG</sequence>
<reference evidence="5 6" key="1">
    <citation type="submission" date="2016-10" db="EMBL/GenBank/DDBJ databases">
        <authorList>
            <person name="de Groot N.N."/>
        </authorList>
    </citation>
    <scope>NUCLEOTIDE SEQUENCE [LARGE SCALE GENOMIC DNA]</scope>
    <source>
        <strain evidence="5 6">CGMCC 4.1877</strain>
    </source>
</reference>
<dbReference type="SMART" id="SM00345">
    <property type="entry name" value="HTH_GNTR"/>
    <property type="match status" value="1"/>
</dbReference>
<proteinExistence type="predicted"/>
<dbReference type="SUPFAM" id="SSF46785">
    <property type="entry name" value="Winged helix' DNA-binding domain"/>
    <property type="match status" value="1"/>
</dbReference>
<dbReference type="InterPro" id="IPR036390">
    <property type="entry name" value="WH_DNA-bd_sf"/>
</dbReference>
<feature type="domain" description="HTH gntR-type" evidence="4">
    <location>
        <begin position="16"/>
        <end position="83"/>
    </location>
</feature>
<dbReference type="PANTHER" id="PTHR43537:SF49">
    <property type="entry name" value="TRANSCRIPTIONAL REGULATORY PROTEIN"/>
    <property type="match status" value="1"/>
</dbReference>
<evidence type="ECO:0000256" key="2">
    <source>
        <dbReference type="ARBA" id="ARBA00023125"/>
    </source>
</evidence>
<dbReference type="SUPFAM" id="SSF48008">
    <property type="entry name" value="GntR ligand-binding domain-like"/>
    <property type="match status" value="1"/>
</dbReference>
<evidence type="ECO:0000313" key="5">
    <source>
        <dbReference type="EMBL" id="SFN56195.1"/>
    </source>
</evidence>
<accession>A0A1I5A110</accession>
<name>A0A1I5A110_PSUAM</name>
<gene>
    <name evidence="5" type="ORF">SAMN05216207_1016129</name>
</gene>
<dbReference type="EMBL" id="FOUY01000016">
    <property type="protein sequence ID" value="SFN56195.1"/>
    <property type="molecule type" value="Genomic_DNA"/>
</dbReference>
<dbReference type="Gene3D" id="1.10.10.10">
    <property type="entry name" value="Winged helix-like DNA-binding domain superfamily/Winged helix DNA-binding domain"/>
    <property type="match status" value="1"/>
</dbReference>
<evidence type="ECO:0000256" key="1">
    <source>
        <dbReference type="ARBA" id="ARBA00023015"/>
    </source>
</evidence>
<keyword evidence="1" id="KW-0805">Transcription regulation</keyword>
<dbReference type="PANTHER" id="PTHR43537">
    <property type="entry name" value="TRANSCRIPTIONAL REGULATOR, GNTR FAMILY"/>
    <property type="match status" value="1"/>
</dbReference>
<dbReference type="AlphaFoldDB" id="A0A1I5A110"/>
<dbReference type="Proteomes" id="UP000199614">
    <property type="component" value="Unassembled WGS sequence"/>
</dbReference>
<dbReference type="Gene3D" id="1.20.120.530">
    <property type="entry name" value="GntR ligand-binding domain-like"/>
    <property type="match status" value="1"/>
</dbReference>
<dbReference type="SMART" id="SM00895">
    <property type="entry name" value="FCD"/>
    <property type="match status" value="1"/>
</dbReference>
<evidence type="ECO:0000259" key="4">
    <source>
        <dbReference type="PROSITE" id="PS50949"/>
    </source>
</evidence>
<protein>
    <submittedName>
        <fullName evidence="5">Transcriptional regulator, GntR family</fullName>
    </submittedName>
</protein>
<dbReference type="GO" id="GO:0003700">
    <property type="term" value="F:DNA-binding transcription factor activity"/>
    <property type="evidence" value="ECO:0007669"/>
    <property type="project" value="InterPro"/>
</dbReference>
<dbReference type="InterPro" id="IPR008920">
    <property type="entry name" value="TF_FadR/GntR_C"/>
</dbReference>
<dbReference type="CDD" id="cd07377">
    <property type="entry name" value="WHTH_GntR"/>
    <property type="match status" value="1"/>
</dbReference>
<evidence type="ECO:0000313" key="6">
    <source>
        <dbReference type="Proteomes" id="UP000199614"/>
    </source>
</evidence>